<evidence type="ECO:0008006" key="3">
    <source>
        <dbReference type="Google" id="ProtNLM"/>
    </source>
</evidence>
<accession>A0A7T0BWY5</accession>
<protein>
    <recommendedName>
        <fullName evidence="3">CN hydrolase domain-containing protein</fullName>
    </recommendedName>
</protein>
<organism evidence="1 2">
    <name type="scientific">Candidatus Nitronauta litoralis</name>
    <dbReference type="NCBI Taxonomy" id="2705533"/>
    <lineage>
        <taxon>Bacteria</taxon>
        <taxon>Pseudomonadati</taxon>
        <taxon>Nitrospinota/Tectimicrobiota group</taxon>
        <taxon>Nitrospinota</taxon>
        <taxon>Nitrospinia</taxon>
        <taxon>Nitrospinales</taxon>
        <taxon>Nitrospinaceae</taxon>
        <taxon>Candidatus Nitronauta</taxon>
    </lineage>
</organism>
<sequence>MNKIAIISFYLEMLPRPKTSGRDRFANFKLFRKERHELIGHLLSDANKAGCTHALFPGWTFVYGENENVSQLKEDLRKIQKLSKALEISIIGEFTILPNRKNVEFTPAPAPYGIYAFEKGKIINTEIRQQFATSPQAGGNPKYGGRPSEAYKKVVGDIFSKKRIITIGGLNFLILVCGETNILYNSKDMKQPRFRFNLEIGLEKKLRSLPHHIVFNPGHTEFSNFTLGLFKKRWRFLSKGKPNYISRVVFCIYTTNITESNCSFDKGTYIYKNGGSQSASESEERKISEGNYVQAVWLGILECA</sequence>
<evidence type="ECO:0000313" key="2">
    <source>
        <dbReference type="Proteomes" id="UP000594688"/>
    </source>
</evidence>
<evidence type="ECO:0000313" key="1">
    <source>
        <dbReference type="EMBL" id="QPJ62382.1"/>
    </source>
</evidence>
<dbReference type="KEGG" id="nli:G3M70_11085"/>
<dbReference type="AlphaFoldDB" id="A0A7T0BWY5"/>
<gene>
    <name evidence="1" type="ORF">G3M70_11085</name>
</gene>
<name>A0A7T0BWY5_9BACT</name>
<reference evidence="1 2" key="1">
    <citation type="submission" date="2020-02" db="EMBL/GenBank/DDBJ databases">
        <title>Genomic and physiological characterization of two novel Nitrospinaceae genera.</title>
        <authorList>
            <person name="Mueller A.J."/>
            <person name="Jung M.-Y."/>
            <person name="Strachan C.R."/>
            <person name="Herbold C.W."/>
            <person name="Kirkegaard R.H."/>
            <person name="Daims H."/>
        </authorList>
    </citation>
    <scope>NUCLEOTIDE SEQUENCE [LARGE SCALE GENOMIC DNA]</scope>
    <source>
        <strain evidence="1">EB</strain>
    </source>
</reference>
<proteinExistence type="predicted"/>
<dbReference type="Proteomes" id="UP000594688">
    <property type="component" value="Chromosome"/>
</dbReference>
<dbReference type="EMBL" id="CP048685">
    <property type="protein sequence ID" value="QPJ62382.1"/>
    <property type="molecule type" value="Genomic_DNA"/>
</dbReference>